<protein>
    <recommendedName>
        <fullName evidence="4">DUF72 domain-containing protein</fullName>
    </recommendedName>
</protein>
<accession>A0ABN8NNQ2</accession>
<dbReference type="InterPro" id="IPR036520">
    <property type="entry name" value="UPF0759_sf"/>
</dbReference>
<feature type="compositionally biased region" description="Polar residues" evidence="1">
    <location>
        <begin position="391"/>
        <end position="404"/>
    </location>
</feature>
<comment type="caution">
    <text evidence="2">The sequence shown here is derived from an EMBL/GenBank/DDBJ whole genome shotgun (WGS) entry which is preliminary data.</text>
</comment>
<dbReference type="Proteomes" id="UP001159405">
    <property type="component" value="Unassembled WGS sequence"/>
</dbReference>
<dbReference type="PANTHER" id="PTHR30348:SF4">
    <property type="entry name" value="DUF72 DOMAIN-CONTAINING PROTEIN"/>
    <property type="match status" value="1"/>
</dbReference>
<reference evidence="2 3" key="1">
    <citation type="submission" date="2022-05" db="EMBL/GenBank/DDBJ databases">
        <authorList>
            <consortium name="Genoscope - CEA"/>
            <person name="William W."/>
        </authorList>
    </citation>
    <scope>NUCLEOTIDE SEQUENCE [LARGE SCALE GENOMIC DNA]</scope>
</reference>
<dbReference type="Gene3D" id="3.20.20.410">
    <property type="entry name" value="Protein of unknown function UPF0759"/>
    <property type="match status" value="1"/>
</dbReference>
<evidence type="ECO:0000313" key="2">
    <source>
        <dbReference type="EMBL" id="CAH3114447.1"/>
    </source>
</evidence>
<dbReference type="InterPro" id="IPR002763">
    <property type="entry name" value="DUF72"/>
</dbReference>
<proteinExistence type="predicted"/>
<dbReference type="Pfam" id="PF01904">
    <property type="entry name" value="DUF72"/>
    <property type="match status" value="1"/>
</dbReference>
<feature type="compositionally biased region" description="Basic and acidic residues" evidence="1">
    <location>
        <begin position="351"/>
        <end position="379"/>
    </location>
</feature>
<dbReference type="EMBL" id="CALNXK010000027">
    <property type="protein sequence ID" value="CAH3114447.1"/>
    <property type="molecule type" value="Genomic_DNA"/>
</dbReference>
<sequence>MAGKNVLEDDRKGKVLQGTCGWSDSSIVKCGRFYPASVKTSEDRLLHYSRFFPCVECDSSNYAIPSPAAVEKWVKCVPAGFKFHFKAFGFFTRKSISPSALPHVVRDELPESITRQQCSILWEELTQTQKQKLWDRFNSALLPAHQRNKLGVVVFQFHLGYQPTEDNKRHIEECRKYLDVRYLMAVEFRSRVWFSAENLSSTLDWLTKHNLGLVVADDLQNELYFDKNSVGDHQGKKDSVSRVVPIVMELGSCDFAYVRVHRRTGKHRVLEEEEIKSWGERLRSPELQGKIRGPIYFMWGTDHEDQPIINSKNLTKDLGPSLAYNWKEKISNSGMLKFCSKAAQGSQTEKTALKKEGSDSEKVSAPAKEKESLFPKPDDLEQGDNDPPLGQRSSSSTVNKTAFSGSARKRTLSSGFISPRKKQASASTKAKISTPNNQRIISDFFKK</sequence>
<feature type="compositionally biased region" description="Polar residues" evidence="1">
    <location>
        <begin position="424"/>
        <end position="440"/>
    </location>
</feature>
<gene>
    <name evidence="2" type="ORF">PLOB_00022918</name>
</gene>
<evidence type="ECO:0008006" key="4">
    <source>
        <dbReference type="Google" id="ProtNLM"/>
    </source>
</evidence>
<dbReference type="SUPFAM" id="SSF117396">
    <property type="entry name" value="TM1631-like"/>
    <property type="match status" value="1"/>
</dbReference>
<evidence type="ECO:0000256" key="1">
    <source>
        <dbReference type="SAM" id="MobiDB-lite"/>
    </source>
</evidence>
<keyword evidence="3" id="KW-1185">Reference proteome</keyword>
<evidence type="ECO:0000313" key="3">
    <source>
        <dbReference type="Proteomes" id="UP001159405"/>
    </source>
</evidence>
<name>A0ABN8NNQ2_9CNID</name>
<dbReference type="PANTHER" id="PTHR30348">
    <property type="entry name" value="UNCHARACTERIZED PROTEIN YECE"/>
    <property type="match status" value="1"/>
</dbReference>
<organism evidence="2 3">
    <name type="scientific">Porites lobata</name>
    <dbReference type="NCBI Taxonomy" id="104759"/>
    <lineage>
        <taxon>Eukaryota</taxon>
        <taxon>Metazoa</taxon>
        <taxon>Cnidaria</taxon>
        <taxon>Anthozoa</taxon>
        <taxon>Hexacorallia</taxon>
        <taxon>Scleractinia</taxon>
        <taxon>Fungiina</taxon>
        <taxon>Poritidae</taxon>
        <taxon>Porites</taxon>
    </lineage>
</organism>
<feature type="region of interest" description="Disordered" evidence="1">
    <location>
        <begin position="349"/>
        <end position="447"/>
    </location>
</feature>